<dbReference type="EMBL" id="NIVC01001476">
    <property type="protein sequence ID" value="PAA67532.1"/>
    <property type="molecule type" value="Genomic_DNA"/>
</dbReference>
<evidence type="ECO:0008006" key="7">
    <source>
        <dbReference type="Google" id="ProtNLM"/>
    </source>
</evidence>
<reference evidence="5 6" key="1">
    <citation type="submission" date="2017-06" db="EMBL/GenBank/DDBJ databases">
        <title>A platform for efficient transgenesis in Macrostomum lignano, a flatworm model organism for stem cell research.</title>
        <authorList>
            <person name="Berezikov E."/>
        </authorList>
    </citation>
    <scope>NUCLEOTIDE SEQUENCE [LARGE SCALE GENOMIC DNA]</scope>
    <source>
        <strain evidence="5">DV1</strain>
        <tissue evidence="5">Whole organism</tissue>
    </source>
</reference>
<organism evidence="5 6">
    <name type="scientific">Macrostomum lignano</name>
    <dbReference type="NCBI Taxonomy" id="282301"/>
    <lineage>
        <taxon>Eukaryota</taxon>
        <taxon>Metazoa</taxon>
        <taxon>Spiralia</taxon>
        <taxon>Lophotrochozoa</taxon>
        <taxon>Platyhelminthes</taxon>
        <taxon>Rhabditophora</taxon>
        <taxon>Macrostomorpha</taxon>
        <taxon>Macrostomida</taxon>
        <taxon>Macrostomidae</taxon>
        <taxon>Macrostomum</taxon>
    </lineage>
</organism>
<feature type="chain" id="PRO_5011916220" description="Ig-like domain-containing protein" evidence="3">
    <location>
        <begin position="23"/>
        <end position="433"/>
    </location>
</feature>
<protein>
    <recommendedName>
        <fullName evidence="7">Ig-like domain-containing protein</fullName>
    </recommendedName>
</protein>
<evidence type="ECO:0000313" key="6">
    <source>
        <dbReference type="Proteomes" id="UP000215902"/>
    </source>
</evidence>
<keyword evidence="3" id="KW-0732">Signal</keyword>
<feature type="compositionally biased region" description="Basic and acidic residues" evidence="1">
    <location>
        <begin position="394"/>
        <end position="403"/>
    </location>
</feature>
<keyword evidence="2" id="KW-0812">Transmembrane</keyword>
<gene>
    <name evidence="4" type="ORF">BOX15_Mlig030573g1</name>
    <name evidence="5" type="ORF">BOX15_Mlig030573g2</name>
</gene>
<comment type="caution">
    <text evidence="5">The sequence shown here is derived from an EMBL/GenBank/DDBJ whole genome shotgun (WGS) entry which is preliminary data.</text>
</comment>
<proteinExistence type="predicted"/>
<evidence type="ECO:0000256" key="2">
    <source>
        <dbReference type="SAM" id="Phobius"/>
    </source>
</evidence>
<dbReference type="Proteomes" id="UP000215902">
    <property type="component" value="Unassembled WGS sequence"/>
</dbReference>
<evidence type="ECO:0000256" key="3">
    <source>
        <dbReference type="SAM" id="SignalP"/>
    </source>
</evidence>
<evidence type="ECO:0000313" key="4">
    <source>
        <dbReference type="EMBL" id="PAA67532.1"/>
    </source>
</evidence>
<sequence length="433" mass="45950">MTSIYFSVVILLLAVTPRQSLQQGEATLTITPSKAVRGQPVIFECSASNAPTEAVVSFFFLTRTKNGMVDDVVKFDQGCQPLKTRQKKLEKEFQIASVNPSSCQSLQVTGITASEQTAAEYRCSFHLVASDYSKTSINSQYTSLTVGDETPEVGLLEVKRAGKGSPIADNGEVDAGVNVSIVCTASPVQPAPEYTITAGGQLRLTKTPAAEDNGRVSVNYIVPKQISLKIICSLHNGFGTQKSKEMTIVPVYGASHSAIVMPSSITQTNDEIDVCSLANNPAKQLSVTVEDSDSLLEPGYPRYEAKDGVSRAYIKLKEAAAAKELSITCGLEGGAESPVRQKISIVGVEASTQAPNSAMITIGIVIAVVVVFIVIVSGVAIALKRRNSQPKNGGNDKRYDKVGQNDADAYEASAPGKKPVTVQGDSSAFPEHV</sequence>
<feature type="transmembrane region" description="Helical" evidence="2">
    <location>
        <begin position="358"/>
        <end position="383"/>
    </location>
</feature>
<name>A0A267GVP7_9PLAT</name>
<keyword evidence="2" id="KW-0472">Membrane</keyword>
<feature type="region of interest" description="Disordered" evidence="1">
    <location>
        <begin position="387"/>
        <end position="433"/>
    </location>
</feature>
<dbReference type="EMBL" id="NIVC01000152">
    <property type="protein sequence ID" value="PAA89382.1"/>
    <property type="molecule type" value="Genomic_DNA"/>
</dbReference>
<feature type="signal peptide" evidence="3">
    <location>
        <begin position="1"/>
        <end position="22"/>
    </location>
</feature>
<keyword evidence="2" id="KW-1133">Transmembrane helix</keyword>
<dbReference type="AlphaFoldDB" id="A0A267GVP7"/>
<evidence type="ECO:0000256" key="1">
    <source>
        <dbReference type="SAM" id="MobiDB-lite"/>
    </source>
</evidence>
<keyword evidence="6" id="KW-1185">Reference proteome</keyword>
<accession>A0A267GVP7</accession>
<evidence type="ECO:0000313" key="5">
    <source>
        <dbReference type="EMBL" id="PAA89382.1"/>
    </source>
</evidence>